<evidence type="ECO:0000259" key="4">
    <source>
        <dbReference type="PROSITE" id="PS50127"/>
    </source>
</evidence>
<evidence type="ECO:0000256" key="1">
    <source>
        <dbReference type="ARBA" id="ARBA00022679"/>
    </source>
</evidence>
<feature type="region of interest" description="Disordered" evidence="3">
    <location>
        <begin position="86"/>
        <end position="115"/>
    </location>
</feature>
<feature type="compositionally biased region" description="Basic and acidic residues" evidence="3">
    <location>
        <begin position="202"/>
        <end position="211"/>
    </location>
</feature>
<sequence>MNSTTCRDTTFIDLTGDSSEPEDMTHDDEAYAKALQAQFDNEEIQIESKAPARDRSLNDLSASVPYNTRDDQDVARKLPAEWDVEDGRKVTEPSRKRVDLSKPSQIPPAIPKSTHFSGSQIMQVQEVQSSVRGLAQALNKVKCTCKRSPLKSESDVLKLAETVLALHPDSCIHCSCGQMIHCEDDELVKIWALLSLFDVKSKQNRPEKKQANPDSTRPAAFSKKNGNGTGYGSEGRGYYHPLGGARVPPKPVQPKRSTLDEDDSMTSEIMSFLSKLLPDYDRDSKFDRDAPAKQLQSLFLCSSILERAAELLRNNDLEDVTNRATLYVSLIQFVRRLSGHSSTSCLTFGQRLVRSPGVDVFKVSVGKANLIESRDLDTTQPLAHCMADLAIQADMMLRSVPGQDSADLQEVQLFHAIKELSGFIAANSSAEKASNGNKNSWHKQLAILDVPDDLIMRSHKLAAKPDQGTLNSVPGRMKRIMKDLAGLKASLPDGIFVRHCTSRPDIMKVLIVGPQGTPYENGLFEFDLLCPPSYPVSPPQMHFRTTGGGTVGFNPNLYTDGKVCLSLLGTWTGEPWNPAQSTLLQVLVSIQAMIFCEKPWENEPGRENYPNAECSNKMYNQSLYPHTIRTAMLDWLEGRQHPAAHRRHLRMPTEFRDPLSPPSSTDDSVWTEIAKKHFESCEGDIIQTVGKWVSETVAHRDQSSNLRSVQLPNHLPPNSNIDYGKFDGNAWSGFQPSGHFPSHHGPEGTLAGPSAGSHLGGIPVNSASASTKVPKFQPANSGQANAYHGPAHTSAATFGSNPTYLSPLAMQNQLPYAYGGGMPAPGNPQAPKPPSLFGVPTPFNGQGHSLVEPSTAFSPYHPMQSALPVNFSKLPPPPPISGRNGHLRKEMLVQSAEKKQAQATTLEGENLVQKLQGALDRLRKRVGPVPYY</sequence>
<reference evidence="5" key="1">
    <citation type="submission" date="2023-11" db="EMBL/GenBank/DDBJ databases">
        <authorList>
            <person name="Alioto T."/>
            <person name="Alioto T."/>
            <person name="Gomez Garrido J."/>
        </authorList>
    </citation>
    <scope>NUCLEOTIDE SEQUENCE</scope>
</reference>
<organism evidence="5 6">
    <name type="scientific">Lecanosticta acicola</name>
    <dbReference type="NCBI Taxonomy" id="111012"/>
    <lineage>
        <taxon>Eukaryota</taxon>
        <taxon>Fungi</taxon>
        <taxon>Dikarya</taxon>
        <taxon>Ascomycota</taxon>
        <taxon>Pezizomycotina</taxon>
        <taxon>Dothideomycetes</taxon>
        <taxon>Dothideomycetidae</taxon>
        <taxon>Mycosphaerellales</taxon>
        <taxon>Mycosphaerellaceae</taxon>
        <taxon>Lecanosticta</taxon>
    </lineage>
</organism>
<dbReference type="PANTHER" id="PTHR46116">
    <property type="entry name" value="(E3-INDEPENDENT) E2 UBIQUITIN-CONJUGATING ENZYME"/>
    <property type="match status" value="1"/>
</dbReference>
<feature type="region of interest" description="Disordered" evidence="3">
    <location>
        <begin position="820"/>
        <end position="848"/>
    </location>
</feature>
<feature type="region of interest" description="Disordered" evidence="3">
    <location>
        <begin position="47"/>
        <end position="72"/>
    </location>
</feature>
<keyword evidence="2" id="KW-0833">Ubl conjugation pathway</keyword>
<dbReference type="EMBL" id="CAVMBE010000048">
    <property type="protein sequence ID" value="CAK4031407.1"/>
    <property type="molecule type" value="Genomic_DNA"/>
</dbReference>
<dbReference type="CDD" id="cd23810">
    <property type="entry name" value="UBCc_BIRC6"/>
    <property type="match status" value="1"/>
</dbReference>
<dbReference type="SUPFAM" id="SSF54495">
    <property type="entry name" value="UBC-like"/>
    <property type="match status" value="1"/>
</dbReference>
<dbReference type="SMART" id="SM00212">
    <property type="entry name" value="UBCc"/>
    <property type="match status" value="1"/>
</dbReference>
<name>A0AAI8Z2T2_9PEZI</name>
<dbReference type="AlphaFoldDB" id="A0AAI8Z2T2"/>
<keyword evidence="6" id="KW-1185">Reference proteome</keyword>
<evidence type="ECO:0000313" key="5">
    <source>
        <dbReference type="EMBL" id="CAK4031407.1"/>
    </source>
</evidence>
<dbReference type="InterPro" id="IPR000608">
    <property type="entry name" value="UBC"/>
</dbReference>
<accession>A0AAI8Z2T2</accession>
<protein>
    <recommendedName>
        <fullName evidence="4">UBC core domain-containing protein</fullName>
    </recommendedName>
</protein>
<evidence type="ECO:0000256" key="3">
    <source>
        <dbReference type="SAM" id="MobiDB-lite"/>
    </source>
</evidence>
<gene>
    <name evidence="5" type="ORF">LECACI_7A006565</name>
</gene>
<feature type="region of interest" description="Disordered" evidence="3">
    <location>
        <begin position="1"/>
        <end position="26"/>
    </location>
</feature>
<dbReference type="Pfam" id="PF00179">
    <property type="entry name" value="UQ_con"/>
    <property type="match status" value="1"/>
</dbReference>
<evidence type="ECO:0000256" key="2">
    <source>
        <dbReference type="ARBA" id="ARBA00022786"/>
    </source>
</evidence>
<feature type="region of interest" description="Disordered" evidence="3">
    <location>
        <begin position="734"/>
        <end position="788"/>
    </location>
</feature>
<feature type="compositionally biased region" description="Pro residues" evidence="3">
    <location>
        <begin position="825"/>
        <end position="834"/>
    </location>
</feature>
<dbReference type="Gene3D" id="3.10.110.10">
    <property type="entry name" value="Ubiquitin Conjugating Enzyme"/>
    <property type="match status" value="1"/>
</dbReference>
<feature type="domain" description="UBC core" evidence="4">
    <location>
        <begin position="475"/>
        <end position="637"/>
    </location>
</feature>
<dbReference type="Proteomes" id="UP001296104">
    <property type="component" value="Unassembled WGS sequence"/>
</dbReference>
<evidence type="ECO:0000313" key="6">
    <source>
        <dbReference type="Proteomes" id="UP001296104"/>
    </source>
</evidence>
<dbReference type="GO" id="GO:0016740">
    <property type="term" value="F:transferase activity"/>
    <property type="evidence" value="ECO:0007669"/>
    <property type="project" value="UniProtKB-KW"/>
</dbReference>
<dbReference type="PROSITE" id="PS50127">
    <property type="entry name" value="UBC_2"/>
    <property type="match status" value="1"/>
</dbReference>
<feature type="compositionally biased region" description="Basic and acidic residues" evidence="3">
    <location>
        <begin position="86"/>
        <end position="100"/>
    </location>
</feature>
<keyword evidence="1" id="KW-0808">Transferase</keyword>
<comment type="caution">
    <text evidence="5">The sequence shown here is derived from an EMBL/GenBank/DDBJ whole genome shotgun (WGS) entry which is preliminary data.</text>
</comment>
<dbReference type="InterPro" id="IPR016135">
    <property type="entry name" value="UBQ-conjugating_enzyme/RWD"/>
</dbReference>
<feature type="region of interest" description="Disordered" evidence="3">
    <location>
        <begin position="202"/>
        <end position="261"/>
    </location>
</feature>
<proteinExistence type="predicted"/>